<reference evidence="2" key="1">
    <citation type="submission" date="2022-11" db="UniProtKB">
        <authorList>
            <consortium name="WormBaseParasite"/>
        </authorList>
    </citation>
    <scope>IDENTIFICATION</scope>
</reference>
<dbReference type="Proteomes" id="UP000887566">
    <property type="component" value="Unplaced"/>
</dbReference>
<protein>
    <submittedName>
        <fullName evidence="2">Uncharacterized protein</fullName>
    </submittedName>
</protein>
<evidence type="ECO:0000313" key="1">
    <source>
        <dbReference type="Proteomes" id="UP000887566"/>
    </source>
</evidence>
<proteinExistence type="predicted"/>
<accession>A0A914X895</accession>
<dbReference type="WBParaSite" id="PSAMB.scaffold717size42882.g8423.t1">
    <property type="protein sequence ID" value="PSAMB.scaffold717size42882.g8423.t1"/>
    <property type="gene ID" value="PSAMB.scaffold717size42882.g8423"/>
</dbReference>
<name>A0A914X895_9BILA</name>
<sequence>MASGQRPQNALPSDAQKVLSEIACIDKDDYNNIFNSHNYGGSNVSGQVHGEHVTIVQGPYYVSGQAPSTSSSILLQPSTENWQEKLETIQSSLRRIYSKSYRSVIQFSAPFFFDVEDKWVDLTLKLENDSSEDYADLLKKAFAKADMLIIEGDPENQQNKGMQLANIIWDICMNWGKVFLNLMKKLSSGTQKQQNKETHMANITLEICMNLGKVFLNLMKKLSSGTQKQLNKAMQVARIVWDVCMNLGKVFLNQTKKLSNGTQNQRNKETQIANITLEICMNLGKVFLNHTKTLSNGTQNQQNKVMLLRKKTWDICMNLGKVFLNHTKTLSNGTQNQQNKVMQMRKLTWDVCIITGKV</sequence>
<keyword evidence="1" id="KW-1185">Reference proteome</keyword>
<dbReference type="AlphaFoldDB" id="A0A914X895"/>
<evidence type="ECO:0000313" key="2">
    <source>
        <dbReference type="WBParaSite" id="PSAMB.scaffold717size42882.g8423.t1"/>
    </source>
</evidence>
<organism evidence="1 2">
    <name type="scientific">Plectus sambesii</name>
    <dbReference type="NCBI Taxonomy" id="2011161"/>
    <lineage>
        <taxon>Eukaryota</taxon>
        <taxon>Metazoa</taxon>
        <taxon>Ecdysozoa</taxon>
        <taxon>Nematoda</taxon>
        <taxon>Chromadorea</taxon>
        <taxon>Plectida</taxon>
        <taxon>Plectina</taxon>
        <taxon>Plectoidea</taxon>
        <taxon>Plectidae</taxon>
        <taxon>Plectus</taxon>
    </lineage>
</organism>